<keyword evidence="1" id="KW-0677">Repeat</keyword>
<gene>
    <name evidence="5" type="ORF">HAND00432_LOCUS17292</name>
</gene>
<proteinExistence type="predicted"/>
<dbReference type="PANTHER" id="PTHR24201">
    <property type="entry name" value="ANK_REP_REGION DOMAIN-CONTAINING PROTEIN"/>
    <property type="match status" value="1"/>
</dbReference>
<feature type="chain" id="PRO_5030159980" evidence="4">
    <location>
        <begin position="27"/>
        <end position="258"/>
    </location>
</feature>
<feature type="repeat" description="ANK" evidence="3">
    <location>
        <begin position="139"/>
        <end position="171"/>
    </location>
</feature>
<dbReference type="InterPro" id="IPR050776">
    <property type="entry name" value="Ank_Repeat/CDKN_Inhibitor"/>
</dbReference>
<dbReference type="InterPro" id="IPR036770">
    <property type="entry name" value="Ankyrin_rpt-contain_sf"/>
</dbReference>
<reference evidence="5" key="1">
    <citation type="submission" date="2021-01" db="EMBL/GenBank/DDBJ databases">
        <authorList>
            <person name="Corre E."/>
            <person name="Pelletier E."/>
            <person name="Niang G."/>
            <person name="Scheremetjew M."/>
            <person name="Finn R."/>
            <person name="Kale V."/>
            <person name="Holt S."/>
            <person name="Cochrane G."/>
            <person name="Meng A."/>
            <person name="Brown T."/>
            <person name="Cohen L."/>
        </authorList>
    </citation>
    <scope>NUCLEOTIDE SEQUENCE</scope>
    <source>
        <strain evidence="5">CCMP644</strain>
    </source>
</reference>
<dbReference type="Gene3D" id="1.25.40.20">
    <property type="entry name" value="Ankyrin repeat-containing domain"/>
    <property type="match status" value="1"/>
</dbReference>
<dbReference type="PROSITE" id="PS50297">
    <property type="entry name" value="ANK_REP_REGION"/>
    <property type="match status" value="2"/>
</dbReference>
<name>A0A6U2GKY4_HEMAN</name>
<accession>A0A6U2GKY4</accession>
<feature type="signal peptide" evidence="4">
    <location>
        <begin position="1"/>
        <end position="26"/>
    </location>
</feature>
<protein>
    <submittedName>
        <fullName evidence="5">Uncharacterized protein</fullName>
    </submittedName>
</protein>
<sequence>MGAPSHGLHGLGLLLLVLLLAVPGQSSEDYLSRPADADPHCVRGLRRLRGGARMVSELLGLRERDHPNATVAVANRMLWESAERGQMEGLAKSVGRGAELGSRGPGGWTALHYAARYGHGEAVSRLIELGSRLEARTTAHFTPLHHAAMRGHTDAAMRLVEAGADIFSQTTDDYIAMDWAARNGHIECLTALHEHSKKHTGEPNQPPLGAIATLDRGGEIVQVVRTRPDTTGREMDTPWTRFGKFEWQAKGLAAPPTQ</sequence>
<keyword evidence="2 3" id="KW-0040">ANK repeat</keyword>
<dbReference type="GO" id="GO:0005634">
    <property type="term" value="C:nucleus"/>
    <property type="evidence" value="ECO:0007669"/>
    <property type="project" value="TreeGrafter"/>
</dbReference>
<evidence type="ECO:0000256" key="2">
    <source>
        <dbReference type="ARBA" id="ARBA00023043"/>
    </source>
</evidence>
<dbReference type="PROSITE" id="PS50088">
    <property type="entry name" value="ANK_REPEAT"/>
    <property type="match status" value="2"/>
</dbReference>
<dbReference type="SUPFAM" id="SSF48403">
    <property type="entry name" value="Ankyrin repeat"/>
    <property type="match status" value="1"/>
</dbReference>
<keyword evidence="4" id="KW-0732">Signal</keyword>
<evidence type="ECO:0000256" key="1">
    <source>
        <dbReference type="ARBA" id="ARBA00022737"/>
    </source>
</evidence>
<evidence type="ECO:0000313" key="5">
    <source>
        <dbReference type="EMBL" id="CAD8965271.1"/>
    </source>
</evidence>
<dbReference type="EMBL" id="HBFX01028684">
    <property type="protein sequence ID" value="CAD8965271.1"/>
    <property type="molecule type" value="Transcribed_RNA"/>
</dbReference>
<organism evidence="5">
    <name type="scientific">Hemiselmis andersenii</name>
    <name type="common">Cryptophyte alga</name>
    <dbReference type="NCBI Taxonomy" id="464988"/>
    <lineage>
        <taxon>Eukaryota</taxon>
        <taxon>Cryptophyceae</taxon>
        <taxon>Cryptomonadales</taxon>
        <taxon>Hemiselmidaceae</taxon>
        <taxon>Hemiselmis</taxon>
    </lineage>
</organism>
<dbReference type="InterPro" id="IPR002110">
    <property type="entry name" value="Ankyrin_rpt"/>
</dbReference>
<dbReference type="AlphaFoldDB" id="A0A6U2GKY4"/>
<dbReference type="PANTHER" id="PTHR24201:SF16">
    <property type="entry name" value="ANKYRIN-1-LIKE-RELATED"/>
    <property type="match status" value="1"/>
</dbReference>
<evidence type="ECO:0000256" key="4">
    <source>
        <dbReference type="SAM" id="SignalP"/>
    </source>
</evidence>
<dbReference type="Pfam" id="PF12796">
    <property type="entry name" value="Ank_2"/>
    <property type="match status" value="1"/>
</dbReference>
<dbReference type="SMART" id="SM00248">
    <property type="entry name" value="ANK"/>
    <property type="match status" value="3"/>
</dbReference>
<evidence type="ECO:0000256" key="3">
    <source>
        <dbReference type="PROSITE-ProRule" id="PRU00023"/>
    </source>
</evidence>
<feature type="repeat" description="ANK" evidence="3">
    <location>
        <begin position="106"/>
        <end position="138"/>
    </location>
</feature>